<sequence length="65" mass="7269">MGASLYLLIIIIFIFVGVAVLIARSNRAEDTYDYLETDAWDCPECGFHVQAGDTCIYCGEEKPTF</sequence>
<evidence type="ECO:0000256" key="1">
    <source>
        <dbReference type="SAM" id="Phobius"/>
    </source>
</evidence>
<proteinExistence type="predicted"/>
<gene>
    <name evidence="2" type="ORF">METZ01_LOCUS376717</name>
</gene>
<name>A0A382TPG9_9ZZZZ</name>
<keyword evidence="1" id="KW-0812">Transmembrane</keyword>
<protein>
    <recommendedName>
        <fullName evidence="3">RanBP2-type domain-containing protein</fullName>
    </recommendedName>
</protein>
<evidence type="ECO:0008006" key="3">
    <source>
        <dbReference type="Google" id="ProtNLM"/>
    </source>
</evidence>
<keyword evidence="1" id="KW-0472">Membrane</keyword>
<feature type="transmembrane region" description="Helical" evidence="1">
    <location>
        <begin position="6"/>
        <end position="23"/>
    </location>
</feature>
<dbReference type="AlphaFoldDB" id="A0A382TPG9"/>
<organism evidence="2">
    <name type="scientific">marine metagenome</name>
    <dbReference type="NCBI Taxonomy" id="408172"/>
    <lineage>
        <taxon>unclassified sequences</taxon>
        <taxon>metagenomes</taxon>
        <taxon>ecological metagenomes</taxon>
    </lineage>
</organism>
<evidence type="ECO:0000313" key="2">
    <source>
        <dbReference type="EMBL" id="SVD23863.1"/>
    </source>
</evidence>
<dbReference type="EMBL" id="UINC01138115">
    <property type="protein sequence ID" value="SVD23863.1"/>
    <property type="molecule type" value="Genomic_DNA"/>
</dbReference>
<accession>A0A382TPG9</accession>
<reference evidence="2" key="1">
    <citation type="submission" date="2018-05" db="EMBL/GenBank/DDBJ databases">
        <authorList>
            <person name="Lanie J.A."/>
            <person name="Ng W.-L."/>
            <person name="Kazmierczak K.M."/>
            <person name="Andrzejewski T.M."/>
            <person name="Davidsen T.M."/>
            <person name="Wayne K.J."/>
            <person name="Tettelin H."/>
            <person name="Glass J.I."/>
            <person name="Rusch D."/>
            <person name="Podicherti R."/>
            <person name="Tsui H.-C.T."/>
            <person name="Winkler M.E."/>
        </authorList>
    </citation>
    <scope>NUCLEOTIDE SEQUENCE</scope>
</reference>
<keyword evidence="1" id="KW-1133">Transmembrane helix</keyword>